<comment type="caution">
    <text evidence="2">The sequence shown here is derived from an EMBL/GenBank/DDBJ whole genome shotgun (WGS) entry which is preliminary data.</text>
</comment>
<gene>
    <name evidence="2" type="ORF">FEI15_00880</name>
</gene>
<sequence length="72" mass="8404">MKHYNFTGSLVAGVRTGYNFLRYLVVVLAIGYSLASIFRVPFRWWVLVACVCGTFFSQWWFGTRKVKHKHSV</sequence>
<evidence type="ECO:0000256" key="1">
    <source>
        <dbReference type="SAM" id="Phobius"/>
    </source>
</evidence>
<proteinExistence type="predicted"/>
<dbReference type="AlphaFoldDB" id="A0A5R8LWY8"/>
<dbReference type="Proteomes" id="UP000309885">
    <property type="component" value="Unassembled WGS sequence"/>
</dbReference>
<feature type="transmembrane region" description="Helical" evidence="1">
    <location>
        <begin position="20"/>
        <end position="38"/>
    </location>
</feature>
<feature type="transmembrane region" description="Helical" evidence="1">
    <location>
        <begin position="44"/>
        <end position="61"/>
    </location>
</feature>
<protein>
    <submittedName>
        <fullName evidence="2">Uncharacterized protein</fullName>
    </submittedName>
</protein>
<reference evidence="2 3" key="1">
    <citation type="submission" date="2019-05" db="EMBL/GenBank/DDBJ databases">
        <title>Genome-based reclassification of Lactobacillus casei as Lactobacillus casei subsp. casei. subsp.nov., description of Lactobacillus casei subsp. zeae subsp. nov., and emended description of Lactobacillus casei.</title>
        <authorList>
            <person name="Huang C.-H."/>
        </authorList>
    </citation>
    <scope>NUCLEOTIDE SEQUENCE [LARGE SCALE GENOMIC DNA]</scope>
    <source>
        <strain evidence="2 3">CRBIP24.44</strain>
    </source>
</reference>
<evidence type="ECO:0000313" key="3">
    <source>
        <dbReference type="Proteomes" id="UP000309885"/>
    </source>
</evidence>
<evidence type="ECO:0000313" key="2">
    <source>
        <dbReference type="EMBL" id="TLF41794.1"/>
    </source>
</evidence>
<keyword evidence="1" id="KW-0812">Transmembrane</keyword>
<organism evidence="2 3">
    <name type="scientific">Lacticaseibacillus zeae</name>
    <name type="common">Lactobacillus zeae</name>
    <dbReference type="NCBI Taxonomy" id="57037"/>
    <lineage>
        <taxon>Bacteria</taxon>
        <taxon>Bacillati</taxon>
        <taxon>Bacillota</taxon>
        <taxon>Bacilli</taxon>
        <taxon>Lactobacillales</taxon>
        <taxon>Lactobacillaceae</taxon>
        <taxon>Lacticaseibacillus</taxon>
    </lineage>
</organism>
<keyword evidence="1" id="KW-1133">Transmembrane helix</keyword>
<accession>A0A5R8LWY8</accession>
<name>A0A5R8LWY8_LACZE</name>
<dbReference type="EMBL" id="VBWO01000001">
    <property type="protein sequence ID" value="TLF41794.1"/>
    <property type="molecule type" value="Genomic_DNA"/>
</dbReference>
<keyword evidence="1" id="KW-0472">Membrane</keyword>